<dbReference type="Pfam" id="PF07811">
    <property type="entry name" value="TadE"/>
    <property type="match status" value="1"/>
</dbReference>
<dbReference type="InterPro" id="IPR012495">
    <property type="entry name" value="TadE-like_dom"/>
</dbReference>
<dbReference type="AlphaFoldDB" id="A0A5C5V8K1"/>
<evidence type="ECO:0000313" key="3">
    <source>
        <dbReference type="EMBL" id="TWT34611.1"/>
    </source>
</evidence>
<feature type="domain" description="TadE-like" evidence="2">
    <location>
        <begin position="9"/>
        <end position="51"/>
    </location>
</feature>
<gene>
    <name evidence="3" type="ORF">Enr8_20240</name>
</gene>
<dbReference type="OrthoDB" id="290987at2"/>
<reference evidence="3 4" key="1">
    <citation type="submission" date="2019-02" db="EMBL/GenBank/DDBJ databases">
        <title>Deep-cultivation of Planctomycetes and their phenomic and genomic characterization uncovers novel biology.</title>
        <authorList>
            <person name="Wiegand S."/>
            <person name="Jogler M."/>
            <person name="Boedeker C."/>
            <person name="Pinto D."/>
            <person name="Vollmers J."/>
            <person name="Rivas-Marin E."/>
            <person name="Kohn T."/>
            <person name="Peeters S.H."/>
            <person name="Heuer A."/>
            <person name="Rast P."/>
            <person name="Oberbeckmann S."/>
            <person name="Bunk B."/>
            <person name="Jeske O."/>
            <person name="Meyerdierks A."/>
            <person name="Storesund J.E."/>
            <person name="Kallscheuer N."/>
            <person name="Luecker S."/>
            <person name="Lage O.M."/>
            <person name="Pohl T."/>
            <person name="Merkel B.J."/>
            <person name="Hornburger P."/>
            <person name="Mueller R.-W."/>
            <person name="Bruemmer F."/>
            <person name="Labrenz M."/>
            <person name="Spormann A.M."/>
            <person name="Op Den Camp H."/>
            <person name="Overmann J."/>
            <person name="Amann R."/>
            <person name="Jetten M.S.M."/>
            <person name="Mascher T."/>
            <person name="Medema M.H."/>
            <person name="Devos D.P."/>
            <person name="Kaster A.-K."/>
            <person name="Ovreas L."/>
            <person name="Rohde M."/>
            <person name="Galperin M.Y."/>
            <person name="Jogler C."/>
        </authorList>
    </citation>
    <scope>NUCLEOTIDE SEQUENCE [LARGE SCALE GENOMIC DNA]</scope>
    <source>
        <strain evidence="3 4">Enr8</strain>
    </source>
</reference>
<accession>A0A5C5V8K1</accession>
<keyword evidence="1" id="KW-0472">Membrane</keyword>
<name>A0A5C5V8K1_9BACT</name>
<dbReference type="EMBL" id="SJPF01000002">
    <property type="protein sequence ID" value="TWT34611.1"/>
    <property type="molecule type" value="Genomic_DNA"/>
</dbReference>
<evidence type="ECO:0000313" key="4">
    <source>
        <dbReference type="Proteomes" id="UP000318878"/>
    </source>
</evidence>
<organism evidence="3 4">
    <name type="scientific">Blastopirellula retiformator</name>
    <dbReference type="NCBI Taxonomy" id="2527970"/>
    <lineage>
        <taxon>Bacteria</taxon>
        <taxon>Pseudomonadati</taxon>
        <taxon>Planctomycetota</taxon>
        <taxon>Planctomycetia</taxon>
        <taxon>Pirellulales</taxon>
        <taxon>Pirellulaceae</taxon>
        <taxon>Blastopirellula</taxon>
    </lineage>
</organism>
<feature type="transmembrane region" description="Helical" evidence="1">
    <location>
        <begin position="12"/>
        <end position="37"/>
    </location>
</feature>
<evidence type="ECO:0000259" key="2">
    <source>
        <dbReference type="Pfam" id="PF07811"/>
    </source>
</evidence>
<dbReference type="RefSeq" id="WP_146430994.1">
    <property type="nucleotide sequence ID" value="NZ_SJPF01000002.1"/>
</dbReference>
<protein>
    <submittedName>
        <fullName evidence="3">TadE-like protein</fullName>
    </submittedName>
</protein>
<keyword evidence="4" id="KW-1185">Reference proteome</keyword>
<proteinExistence type="predicted"/>
<dbReference type="Proteomes" id="UP000318878">
    <property type="component" value="Unassembled WGS sequence"/>
</dbReference>
<sequence>MTPRIKRRGQSLVEFALVALVTYMLLAAILTFGQLFFTAQVVQSAANTLAREISVAEIPEEPEIEDVEDWIYPRNEDSDDIAGRKAAFASRVFDPELLIFDVDANLPAGKTLRQHIDEDWPTVNKMLSVVMINDGTYFRFPGAVRDPMGESPGFYIAQSNDGESVEWIPVVEDFSSGKFPFSPDPETGGIVAARINYPFHSASMSAMRKPEVFGDSNMGEYIEADVTEFDVAAPEPLDPRTELYGGTNGLGRQYAWGTQVRPYRHILSGQAVYRREVFIPPAQ</sequence>
<evidence type="ECO:0000256" key="1">
    <source>
        <dbReference type="SAM" id="Phobius"/>
    </source>
</evidence>
<keyword evidence="1" id="KW-1133">Transmembrane helix</keyword>
<comment type="caution">
    <text evidence="3">The sequence shown here is derived from an EMBL/GenBank/DDBJ whole genome shotgun (WGS) entry which is preliminary data.</text>
</comment>
<keyword evidence="1" id="KW-0812">Transmembrane</keyword>